<keyword evidence="2" id="KW-1134">Transmembrane beta strand</keyword>
<dbReference type="OrthoDB" id="9814535at2"/>
<evidence type="ECO:0000313" key="7">
    <source>
        <dbReference type="Proteomes" id="UP000324595"/>
    </source>
</evidence>
<gene>
    <name evidence="6" type="ORF">LX73_2376</name>
</gene>
<dbReference type="Proteomes" id="UP000324595">
    <property type="component" value="Unassembled WGS sequence"/>
</dbReference>
<dbReference type="PANTHER" id="PTHR12815:SF18">
    <property type="entry name" value="SORTING AND ASSEMBLY MACHINERY COMPONENT 50 HOMOLOG"/>
    <property type="match status" value="1"/>
</dbReference>
<dbReference type="InterPro" id="IPR039910">
    <property type="entry name" value="D15-like"/>
</dbReference>
<evidence type="ECO:0000313" key="6">
    <source>
        <dbReference type="EMBL" id="TYP92126.1"/>
    </source>
</evidence>
<keyword evidence="3" id="KW-0812">Transmembrane</keyword>
<accession>A0A5D3YFD6</accession>
<dbReference type="PANTHER" id="PTHR12815">
    <property type="entry name" value="SORTING AND ASSEMBLY MACHINERY SAMM50 PROTEIN FAMILY MEMBER"/>
    <property type="match status" value="1"/>
</dbReference>
<dbReference type="InterPro" id="IPR000184">
    <property type="entry name" value="Bac_surfAg_D15"/>
</dbReference>
<sequence>MSARTAALLIFLFAIQAVLMINPLSEAWAQEDSTPDQVWDIRFEGNKNYPAVVLDKQIAAEAPTFLQKVWFFNKKGHAVDEVTLQKDVIRLRNYYRRRGFVNVEADYRLETMGKEWKKRVTFEIDEQVPIRIRQVQYDLKTNGADEQEIRNSEGFKKTKRKHSYREGQRYETIRKPEVTGQFADLFENMGFAYAAVDIEAKVDTSKLSADVRIIADLGPRTFIDSIAVEGNENISDEYVVRESALKKGEQFSSQKLQEAQQELFNHHLFRFVTVSIPKQAKDSTLNLSMQVRENKKRSVELLAGFGTEEYLRGQVSWTNRNVAGKGHRLTTTAHGSFIEQSLRFDYLFPYVYNTKSSFVISPFGQHLLENNFELLRAGVTNSFIYRYNKKFTASASYEFTKNKELSKRFNTSLPDTTLEYDLSSFQFSSYFNNTFGRNRPGWVIQPYAEVSGIFGLATFKFQKLSIDVRRFTQLTNSTMLAARVQSGSLFNVPTDSLPNNIRFYLGGTSSVRGWSRQQLGPKRALTDSTGSFQEYIPLGGHSMFSFNLEVRQELNFLIKGLGMAVFLDGGQVWGTFRRLQRRPIQFGTGGGFRYQSPIGPIRVDVGYKLNPTARDLNKFNGQDFGNAWDRIGIHLSIGQAF</sequence>
<dbReference type="GO" id="GO:0019867">
    <property type="term" value="C:outer membrane"/>
    <property type="evidence" value="ECO:0007669"/>
    <property type="project" value="InterPro"/>
</dbReference>
<protein>
    <submittedName>
        <fullName evidence="6">Beta-barrel assembly machine subunit BamA</fullName>
    </submittedName>
</protein>
<evidence type="ECO:0000256" key="2">
    <source>
        <dbReference type="ARBA" id="ARBA00022452"/>
    </source>
</evidence>
<evidence type="ECO:0000256" key="3">
    <source>
        <dbReference type="ARBA" id="ARBA00022692"/>
    </source>
</evidence>
<dbReference type="Gene3D" id="3.10.20.310">
    <property type="entry name" value="membrane protein fhac"/>
    <property type="match status" value="2"/>
</dbReference>
<evidence type="ECO:0000256" key="4">
    <source>
        <dbReference type="ARBA" id="ARBA00023136"/>
    </source>
</evidence>
<evidence type="ECO:0000259" key="5">
    <source>
        <dbReference type="PROSITE" id="PS51779"/>
    </source>
</evidence>
<feature type="domain" description="POTRA" evidence="5">
    <location>
        <begin position="221"/>
        <end position="294"/>
    </location>
</feature>
<dbReference type="RefSeq" id="WP_148899687.1">
    <property type="nucleotide sequence ID" value="NZ_VNHY01000004.1"/>
</dbReference>
<name>A0A5D3YFD6_9BACT</name>
<comment type="caution">
    <text evidence="6">The sequence shown here is derived from an EMBL/GenBank/DDBJ whole genome shotgun (WGS) entry which is preliminary data.</text>
</comment>
<dbReference type="Pfam" id="PF01103">
    <property type="entry name" value="Omp85"/>
    <property type="match status" value="1"/>
</dbReference>
<proteinExistence type="predicted"/>
<dbReference type="Pfam" id="PF07244">
    <property type="entry name" value="POTRA"/>
    <property type="match status" value="2"/>
</dbReference>
<dbReference type="AlphaFoldDB" id="A0A5D3YFD6"/>
<dbReference type="PROSITE" id="PS51779">
    <property type="entry name" value="POTRA"/>
    <property type="match status" value="1"/>
</dbReference>
<evidence type="ECO:0000256" key="1">
    <source>
        <dbReference type="ARBA" id="ARBA00004370"/>
    </source>
</evidence>
<dbReference type="InterPro" id="IPR034746">
    <property type="entry name" value="POTRA"/>
</dbReference>
<dbReference type="InterPro" id="IPR010827">
    <property type="entry name" value="BamA/TamA_POTRA"/>
</dbReference>
<comment type="subcellular location">
    <subcellularLocation>
        <location evidence="1">Membrane</location>
    </subcellularLocation>
</comment>
<reference evidence="6 7" key="1">
    <citation type="submission" date="2019-07" db="EMBL/GenBank/DDBJ databases">
        <title>Genomic Encyclopedia of Archaeal and Bacterial Type Strains, Phase II (KMG-II): from individual species to whole genera.</title>
        <authorList>
            <person name="Goeker M."/>
        </authorList>
    </citation>
    <scope>NUCLEOTIDE SEQUENCE [LARGE SCALE GENOMIC DNA]</scope>
    <source>
        <strain evidence="6 7">DSM 21935</strain>
    </source>
</reference>
<dbReference type="EMBL" id="VNHY01000004">
    <property type="protein sequence ID" value="TYP92126.1"/>
    <property type="molecule type" value="Genomic_DNA"/>
</dbReference>
<organism evidence="6 7">
    <name type="scientific">Fodinibius salinus</name>
    <dbReference type="NCBI Taxonomy" id="860790"/>
    <lineage>
        <taxon>Bacteria</taxon>
        <taxon>Pseudomonadati</taxon>
        <taxon>Balneolota</taxon>
        <taxon>Balneolia</taxon>
        <taxon>Balneolales</taxon>
        <taxon>Balneolaceae</taxon>
        <taxon>Fodinibius</taxon>
    </lineage>
</organism>
<keyword evidence="7" id="KW-1185">Reference proteome</keyword>
<keyword evidence="4" id="KW-0472">Membrane</keyword>
<dbReference type="Gene3D" id="2.40.160.50">
    <property type="entry name" value="membrane protein fhac: a member of the omp85/tpsb transporter family"/>
    <property type="match status" value="1"/>
</dbReference>